<dbReference type="InterPro" id="IPR041305">
    <property type="entry name" value="IL4_i_Ig"/>
</dbReference>
<accession>A0AA84ZEN8</accession>
<organism evidence="2 3">
    <name type="scientific">Schistosoma margrebowiei</name>
    <dbReference type="NCBI Taxonomy" id="48269"/>
    <lineage>
        <taxon>Eukaryota</taxon>
        <taxon>Metazoa</taxon>
        <taxon>Spiralia</taxon>
        <taxon>Lophotrochozoa</taxon>
        <taxon>Platyhelminthes</taxon>
        <taxon>Trematoda</taxon>
        <taxon>Digenea</taxon>
        <taxon>Strigeidida</taxon>
        <taxon>Schistosomatoidea</taxon>
        <taxon>Schistosomatidae</taxon>
        <taxon>Schistosoma</taxon>
    </lineage>
</organism>
<feature type="domain" description="Interleukin-4 inducing immunoglobulin-binding" evidence="1">
    <location>
        <begin position="70"/>
        <end position="155"/>
    </location>
</feature>
<evidence type="ECO:0000313" key="3">
    <source>
        <dbReference type="WBParaSite" id="SMRG1_24140.1"/>
    </source>
</evidence>
<protein>
    <recommendedName>
        <fullName evidence="1">Interleukin-4 inducing immunoglobulin-binding domain-containing protein</fullName>
    </recommendedName>
</protein>
<dbReference type="Pfam" id="PF18258">
    <property type="entry name" value="IL4_i_Ig"/>
    <property type="match status" value="1"/>
</dbReference>
<sequence length="208" mass="24281">MLEKSINGTTQVYFTGSRRIMSTSFITLFVVLTCFTEWSLETVLNTTESHTNSTESQSTLLQATLQSSDCLRFFASFFGRYYWIDFCDSNSYIDPYFMYYTNMICSHRSYLTTRYWIVYSRHEFQGQYIIIPPGECKNYLRQYGMTSVGSLLKCTRANQYHTNYYCHRPRGTWFPNNQFPHGIPPFGPQSVQDPFGGMHSPNFLGPQN</sequence>
<dbReference type="AlphaFoldDB" id="A0AA84ZEN8"/>
<reference evidence="3" key="1">
    <citation type="submission" date="2023-11" db="UniProtKB">
        <authorList>
            <consortium name="WormBaseParasite"/>
        </authorList>
    </citation>
    <scope>IDENTIFICATION</scope>
</reference>
<dbReference type="WBParaSite" id="SMRG1_24140.1">
    <property type="protein sequence ID" value="SMRG1_24140.1"/>
    <property type="gene ID" value="SMRG1_24140"/>
</dbReference>
<evidence type="ECO:0000313" key="2">
    <source>
        <dbReference type="Proteomes" id="UP000050790"/>
    </source>
</evidence>
<name>A0AA84ZEN8_9TREM</name>
<evidence type="ECO:0000259" key="1">
    <source>
        <dbReference type="Pfam" id="PF18258"/>
    </source>
</evidence>
<proteinExistence type="predicted"/>
<dbReference type="Proteomes" id="UP000050790">
    <property type="component" value="Unassembled WGS sequence"/>
</dbReference>
<dbReference type="Gene3D" id="2.60.20.10">
    <property type="entry name" value="Crystallins"/>
    <property type="match status" value="1"/>
</dbReference>